<sequence length="100" mass="11192">MPACIDPTRQTVMPARVPSLGRWDTHSHTSGGPSAFIHMLDHDGSTFHPDNAAAYRYESWVALDHLWYQTLEHPAPGELNSNRGPYSDGIFLHPDLDPRS</sequence>
<comment type="caution">
    <text evidence="2">The sequence shown here is derived from an EMBL/GenBank/DDBJ whole genome shotgun (WGS) entry which is preliminary data.</text>
</comment>
<dbReference type="EMBL" id="JELW01000218">
    <property type="protein sequence ID" value="EXU94603.1"/>
    <property type="molecule type" value="Genomic_DNA"/>
</dbReference>
<organism evidence="2 3">
    <name type="scientific">Metarhizium robertsii</name>
    <dbReference type="NCBI Taxonomy" id="568076"/>
    <lineage>
        <taxon>Eukaryota</taxon>
        <taxon>Fungi</taxon>
        <taxon>Dikarya</taxon>
        <taxon>Ascomycota</taxon>
        <taxon>Pezizomycotina</taxon>
        <taxon>Sordariomycetes</taxon>
        <taxon>Hypocreomycetidae</taxon>
        <taxon>Hypocreales</taxon>
        <taxon>Clavicipitaceae</taxon>
        <taxon>Metarhizium</taxon>
    </lineage>
</organism>
<name>A0A014PGA1_9HYPO</name>
<proteinExistence type="predicted"/>
<accession>A0A014PGA1</accession>
<gene>
    <name evidence="2" type="ORF">X797_012324</name>
</gene>
<dbReference type="AlphaFoldDB" id="A0A014PGA1"/>
<feature type="region of interest" description="Disordered" evidence="1">
    <location>
        <begin position="77"/>
        <end position="100"/>
    </location>
</feature>
<protein>
    <submittedName>
        <fullName evidence="2">Uncharacterized protein</fullName>
    </submittedName>
</protein>
<evidence type="ECO:0000313" key="2">
    <source>
        <dbReference type="EMBL" id="EXU94603.1"/>
    </source>
</evidence>
<dbReference type="HOGENOM" id="CLU_2306754_0_0_1"/>
<reference evidence="2 3" key="1">
    <citation type="submission" date="2014-02" db="EMBL/GenBank/DDBJ databases">
        <title>The genome sequence of the entomopathogenic fungus Metarhizium robertsii ARSEF 2575.</title>
        <authorList>
            <person name="Giuliano Garisto Donzelli B."/>
            <person name="Roe B.A."/>
            <person name="Macmil S.L."/>
            <person name="Krasnoff S.B."/>
            <person name="Gibson D.M."/>
        </authorList>
    </citation>
    <scope>NUCLEOTIDE SEQUENCE [LARGE SCALE GENOMIC DNA]</scope>
    <source>
        <strain evidence="2 3">ARSEF 2575</strain>
    </source>
</reference>
<evidence type="ECO:0000256" key="1">
    <source>
        <dbReference type="SAM" id="MobiDB-lite"/>
    </source>
</evidence>
<evidence type="ECO:0000313" key="3">
    <source>
        <dbReference type="Proteomes" id="UP000030151"/>
    </source>
</evidence>
<dbReference type="Proteomes" id="UP000030151">
    <property type="component" value="Unassembled WGS sequence"/>
</dbReference>